<dbReference type="GO" id="GO:0005164">
    <property type="term" value="F:tumor necrosis factor receptor binding"/>
    <property type="evidence" value="ECO:0007669"/>
    <property type="project" value="TreeGrafter"/>
</dbReference>
<dbReference type="InterPro" id="IPR001841">
    <property type="entry name" value="Znf_RING"/>
</dbReference>
<evidence type="ECO:0008006" key="9">
    <source>
        <dbReference type="Google" id="ProtNLM"/>
    </source>
</evidence>
<dbReference type="PROSITE" id="PS00518">
    <property type="entry name" value="ZF_RING_1"/>
    <property type="match status" value="1"/>
</dbReference>
<feature type="domain" description="TRAF-type" evidence="6">
    <location>
        <begin position="169"/>
        <end position="225"/>
    </location>
</feature>
<dbReference type="InterPro" id="IPR018957">
    <property type="entry name" value="Znf_C3HC4_RING-type"/>
</dbReference>
<dbReference type="FunFam" id="3.30.40.10:FF:000179">
    <property type="entry name" value="TNF receptor-associated factor"/>
    <property type="match status" value="1"/>
</dbReference>
<keyword evidence="1 4" id="KW-0479">Metal-binding</keyword>
<feature type="domain" description="TRAF-type" evidence="6">
    <location>
        <begin position="113"/>
        <end position="159"/>
    </location>
</feature>
<evidence type="ECO:0000313" key="8">
    <source>
        <dbReference type="Proteomes" id="UP001159428"/>
    </source>
</evidence>
<accession>A0AAU9WVX0</accession>
<feature type="domain" description="RING-type" evidence="5">
    <location>
        <begin position="27"/>
        <end position="71"/>
    </location>
</feature>
<dbReference type="PROSITE" id="PS50145">
    <property type="entry name" value="ZF_TRAF"/>
    <property type="match status" value="2"/>
</dbReference>
<evidence type="ECO:0000256" key="2">
    <source>
        <dbReference type="ARBA" id="ARBA00022771"/>
    </source>
</evidence>
<dbReference type="InterPro" id="IPR001293">
    <property type="entry name" value="Znf_TRAF"/>
</dbReference>
<evidence type="ECO:0000256" key="3">
    <source>
        <dbReference type="ARBA" id="ARBA00022833"/>
    </source>
</evidence>
<dbReference type="SMART" id="SM00184">
    <property type="entry name" value="RING"/>
    <property type="match status" value="1"/>
</dbReference>
<gene>
    <name evidence="7" type="ORF">PMEA_00013297</name>
</gene>
<proteinExistence type="predicted"/>
<keyword evidence="3 4" id="KW-0862">Zinc</keyword>
<dbReference type="PROSITE" id="PS50089">
    <property type="entry name" value="ZF_RING_2"/>
    <property type="match status" value="1"/>
</dbReference>
<dbReference type="AlphaFoldDB" id="A0AAU9WVX0"/>
<feature type="zinc finger region" description="TRAF-type" evidence="4">
    <location>
        <begin position="169"/>
        <end position="225"/>
    </location>
</feature>
<dbReference type="PANTHER" id="PTHR10131:SF94">
    <property type="entry name" value="TNF RECEPTOR-ASSOCIATED FACTOR 4"/>
    <property type="match status" value="1"/>
</dbReference>
<reference evidence="7 8" key="1">
    <citation type="submission" date="2022-05" db="EMBL/GenBank/DDBJ databases">
        <authorList>
            <consortium name="Genoscope - CEA"/>
            <person name="William W."/>
        </authorList>
    </citation>
    <scope>NUCLEOTIDE SEQUENCE [LARGE SCALE GENOMIC DNA]</scope>
</reference>
<dbReference type="Pfam" id="PF02176">
    <property type="entry name" value="zf-TRAF"/>
    <property type="match status" value="1"/>
</dbReference>
<dbReference type="InterPro" id="IPR017907">
    <property type="entry name" value="Znf_RING_CS"/>
</dbReference>
<evidence type="ECO:0000313" key="7">
    <source>
        <dbReference type="EMBL" id="CAH3128115.1"/>
    </source>
</evidence>
<dbReference type="GO" id="GO:0031625">
    <property type="term" value="F:ubiquitin protein ligase binding"/>
    <property type="evidence" value="ECO:0007669"/>
    <property type="project" value="TreeGrafter"/>
</dbReference>
<protein>
    <recommendedName>
        <fullName evidence="9">TNF receptor-associated factor 6</fullName>
    </recommendedName>
</protein>
<dbReference type="Proteomes" id="UP001159428">
    <property type="component" value="Unassembled WGS sequence"/>
</dbReference>
<evidence type="ECO:0000256" key="4">
    <source>
        <dbReference type="PROSITE-ProRule" id="PRU00207"/>
    </source>
</evidence>
<sequence length="310" mass="35711">MAEASGRHSPSGHDEDFVSEVEDDFQCLICHLPLKDPVQTRCGHRFCKECLEEHFRWQEIGRVPLTCPADRDGLDRNQEIFPDKATERKILSLTIRCPNNGCEWTGKPTNKKVHLESCPFQQVACANKNCHEKVQRNHLTHHENNVCPWRILQFTYCTEPHPDCIMQGHIRQCSKFPVACPNSCDPIYPFDSVSNHTKDECPLTIISCPYAGMDCNTKVQRQEMEYHLESATRIYLALLCIKLNNTEDMLNKTEYELNTTKALLNETRVELKNAMALLELSSVKHNNAFLWRIDSFSDMLKETKNGGKRE</sequence>
<dbReference type="GO" id="GO:0043122">
    <property type="term" value="P:regulation of canonical NF-kappaB signal transduction"/>
    <property type="evidence" value="ECO:0007669"/>
    <property type="project" value="TreeGrafter"/>
</dbReference>
<dbReference type="Gene3D" id="3.30.40.10">
    <property type="entry name" value="Zinc/RING finger domain, C3HC4 (zinc finger)"/>
    <property type="match status" value="2"/>
</dbReference>
<dbReference type="SUPFAM" id="SSF57850">
    <property type="entry name" value="RING/U-box"/>
    <property type="match status" value="1"/>
</dbReference>
<organism evidence="7 8">
    <name type="scientific">Pocillopora meandrina</name>
    <dbReference type="NCBI Taxonomy" id="46732"/>
    <lineage>
        <taxon>Eukaryota</taxon>
        <taxon>Metazoa</taxon>
        <taxon>Cnidaria</taxon>
        <taxon>Anthozoa</taxon>
        <taxon>Hexacorallia</taxon>
        <taxon>Scleractinia</taxon>
        <taxon>Astrocoeniina</taxon>
        <taxon>Pocilloporidae</taxon>
        <taxon>Pocillopora</taxon>
    </lineage>
</organism>
<keyword evidence="8" id="KW-1185">Reference proteome</keyword>
<feature type="zinc finger region" description="TRAF-type" evidence="4">
    <location>
        <begin position="113"/>
        <end position="159"/>
    </location>
</feature>
<keyword evidence="2 4" id="KW-0863">Zinc-finger</keyword>
<dbReference type="SUPFAM" id="SSF49599">
    <property type="entry name" value="TRAF domain-like"/>
    <property type="match status" value="2"/>
</dbReference>
<evidence type="ECO:0000259" key="6">
    <source>
        <dbReference type="PROSITE" id="PS50145"/>
    </source>
</evidence>
<dbReference type="Pfam" id="PF00097">
    <property type="entry name" value="zf-C3HC4"/>
    <property type="match status" value="1"/>
</dbReference>
<evidence type="ECO:0000259" key="5">
    <source>
        <dbReference type="PROSITE" id="PS50089"/>
    </source>
</evidence>
<dbReference type="GO" id="GO:0008270">
    <property type="term" value="F:zinc ion binding"/>
    <property type="evidence" value="ECO:0007669"/>
    <property type="project" value="UniProtKB-KW"/>
</dbReference>
<evidence type="ECO:0000256" key="1">
    <source>
        <dbReference type="ARBA" id="ARBA00022723"/>
    </source>
</evidence>
<comment type="caution">
    <text evidence="7">The sequence shown here is derived from an EMBL/GenBank/DDBJ whole genome shotgun (WGS) entry which is preliminary data.</text>
</comment>
<name>A0AAU9WVX0_9CNID</name>
<dbReference type="EMBL" id="CALNXJ010000023">
    <property type="protein sequence ID" value="CAH3128115.1"/>
    <property type="molecule type" value="Genomic_DNA"/>
</dbReference>
<dbReference type="InterPro" id="IPR013083">
    <property type="entry name" value="Znf_RING/FYVE/PHD"/>
</dbReference>
<dbReference type="PANTHER" id="PTHR10131">
    <property type="entry name" value="TNF RECEPTOR ASSOCIATED FACTOR"/>
    <property type="match status" value="1"/>
</dbReference>